<dbReference type="PANTHER" id="PTHR31190">
    <property type="entry name" value="DNA-BINDING DOMAIN"/>
    <property type="match status" value="1"/>
</dbReference>
<evidence type="ECO:0000256" key="7">
    <source>
        <dbReference type="ARBA" id="ARBA00023163"/>
    </source>
</evidence>
<dbReference type="InterPro" id="IPR036955">
    <property type="entry name" value="AP2/ERF_dom_sf"/>
</dbReference>
<keyword evidence="8" id="KW-0539">Nucleus</keyword>
<name>A0ABD2XW82_9GENT</name>
<comment type="subcellular location">
    <subcellularLocation>
        <location evidence="1">Nucleus</location>
    </subcellularLocation>
</comment>
<evidence type="ECO:0000256" key="2">
    <source>
        <dbReference type="ARBA" id="ARBA00022745"/>
    </source>
</evidence>
<dbReference type="AlphaFoldDB" id="A0ABD2XW82"/>
<keyword evidence="7" id="KW-0804">Transcription</keyword>
<dbReference type="CDD" id="cd00018">
    <property type="entry name" value="AP2"/>
    <property type="match status" value="1"/>
</dbReference>
<dbReference type="PROSITE" id="PS51032">
    <property type="entry name" value="AP2_ERF"/>
    <property type="match status" value="1"/>
</dbReference>
<evidence type="ECO:0000256" key="6">
    <source>
        <dbReference type="ARBA" id="ARBA00023159"/>
    </source>
</evidence>
<dbReference type="GO" id="GO:0000976">
    <property type="term" value="F:transcription cis-regulatory region binding"/>
    <property type="evidence" value="ECO:0007669"/>
    <property type="project" value="UniProtKB-ARBA"/>
</dbReference>
<accession>A0ABD2XW82</accession>
<dbReference type="EMBL" id="JBJUIK010000016">
    <property type="protein sequence ID" value="KAL3499664.1"/>
    <property type="molecule type" value="Genomic_DNA"/>
</dbReference>
<dbReference type="PANTHER" id="PTHR31190:SF499">
    <property type="entry name" value="ETHYLENE-RESPONSIVE TRANSCRIPTION FACTOR ERF105"/>
    <property type="match status" value="1"/>
</dbReference>
<proteinExistence type="predicted"/>
<dbReference type="GO" id="GO:0005634">
    <property type="term" value="C:nucleus"/>
    <property type="evidence" value="ECO:0007669"/>
    <property type="project" value="UniProtKB-SubCell"/>
</dbReference>
<evidence type="ECO:0000313" key="11">
    <source>
        <dbReference type="Proteomes" id="UP001630127"/>
    </source>
</evidence>
<evidence type="ECO:0000259" key="9">
    <source>
        <dbReference type="PROSITE" id="PS51032"/>
    </source>
</evidence>
<dbReference type="InterPro" id="IPR016177">
    <property type="entry name" value="DNA-bd_dom_sf"/>
</dbReference>
<keyword evidence="11" id="KW-1185">Reference proteome</keyword>
<evidence type="ECO:0000256" key="8">
    <source>
        <dbReference type="ARBA" id="ARBA00023242"/>
    </source>
</evidence>
<evidence type="ECO:0000313" key="10">
    <source>
        <dbReference type="EMBL" id="KAL3499664.1"/>
    </source>
</evidence>
<dbReference type="Proteomes" id="UP001630127">
    <property type="component" value="Unassembled WGS sequence"/>
</dbReference>
<dbReference type="Pfam" id="PF00847">
    <property type="entry name" value="AP2"/>
    <property type="match status" value="1"/>
</dbReference>
<dbReference type="InterPro" id="IPR001471">
    <property type="entry name" value="AP2/ERF_dom"/>
</dbReference>
<dbReference type="GO" id="GO:0006952">
    <property type="term" value="P:defense response"/>
    <property type="evidence" value="ECO:0007669"/>
    <property type="project" value="UniProtKB-KW"/>
</dbReference>
<organism evidence="10 11">
    <name type="scientific">Cinchona calisaya</name>
    <dbReference type="NCBI Taxonomy" id="153742"/>
    <lineage>
        <taxon>Eukaryota</taxon>
        <taxon>Viridiplantae</taxon>
        <taxon>Streptophyta</taxon>
        <taxon>Embryophyta</taxon>
        <taxon>Tracheophyta</taxon>
        <taxon>Spermatophyta</taxon>
        <taxon>Magnoliopsida</taxon>
        <taxon>eudicotyledons</taxon>
        <taxon>Gunneridae</taxon>
        <taxon>Pentapetalae</taxon>
        <taxon>asterids</taxon>
        <taxon>lamiids</taxon>
        <taxon>Gentianales</taxon>
        <taxon>Rubiaceae</taxon>
        <taxon>Cinchonoideae</taxon>
        <taxon>Cinchoneae</taxon>
        <taxon>Cinchona</taxon>
    </lineage>
</organism>
<evidence type="ECO:0000256" key="3">
    <source>
        <dbReference type="ARBA" id="ARBA00022821"/>
    </source>
</evidence>
<dbReference type="InterPro" id="IPR044808">
    <property type="entry name" value="ERF_plant"/>
</dbReference>
<evidence type="ECO:0000256" key="5">
    <source>
        <dbReference type="ARBA" id="ARBA00023125"/>
    </source>
</evidence>
<dbReference type="Gene3D" id="3.30.730.10">
    <property type="entry name" value="AP2/ERF domain"/>
    <property type="match status" value="1"/>
</dbReference>
<comment type="caution">
    <text evidence="10">The sequence shown here is derived from an EMBL/GenBank/DDBJ whole genome shotgun (WGS) entry which is preliminary data.</text>
</comment>
<keyword evidence="2" id="KW-0936">Ethylene signaling pathway</keyword>
<evidence type="ECO:0000256" key="1">
    <source>
        <dbReference type="ARBA" id="ARBA00004123"/>
    </source>
</evidence>
<dbReference type="SMART" id="SM00380">
    <property type="entry name" value="AP2"/>
    <property type="match status" value="1"/>
</dbReference>
<dbReference type="FunFam" id="3.30.730.10:FF:000001">
    <property type="entry name" value="Ethylene-responsive transcription factor 2"/>
    <property type="match status" value="1"/>
</dbReference>
<reference evidence="10 11" key="1">
    <citation type="submission" date="2024-11" db="EMBL/GenBank/DDBJ databases">
        <title>A near-complete genome assembly of Cinchona calisaya.</title>
        <authorList>
            <person name="Lian D.C."/>
            <person name="Zhao X.W."/>
            <person name="Wei L."/>
        </authorList>
    </citation>
    <scope>NUCLEOTIDE SEQUENCE [LARGE SCALE GENOMIC DNA]</scope>
    <source>
        <tissue evidence="10">Nenye</tissue>
    </source>
</reference>
<keyword evidence="5" id="KW-0238">DNA-binding</keyword>
<keyword evidence="3" id="KW-0611">Plant defense</keyword>
<dbReference type="GO" id="GO:0009873">
    <property type="term" value="P:ethylene-activated signaling pathway"/>
    <property type="evidence" value="ECO:0007669"/>
    <property type="project" value="UniProtKB-KW"/>
</dbReference>
<protein>
    <recommendedName>
        <fullName evidence="9">AP2/ERF domain-containing protein</fullName>
    </recommendedName>
</protein>
<dbReference type="SUPFAM" id="SSF54171">
    <property type="entry name" value="DNA-binding domain"/>
    <property type="match status" value="1"/>
</dbReference>
<feature type="domain" description="AP2/ERF" evidence="9">
    <location>
        <begin position="240"/>
        <end position="298"/>
    </location>
</feature>
<dbReference type="PRINTS" id="PR00367">
    <property type="entry name" value="ETHRSPELEMNT"/>
</dbReference>
<evidence type="ECO:0000256" key="4">
    <source>
        <dbReference type="ARBA" id="ARBA00023015"/>
    </source>
</evidence>
<keyword evidence="6" id="KW-0010">Activator</keyword>
<gene>
    <name evidence="10" type="ORF">ACH5RR_038757</name>
</gene>
<sequence length="382" mass="42856">MATPYEVLALDQIREHLFGEFSPTALFFGSELINFKAEASNCNSQSQSDSSFVSDCTSYDRDDTLPTSISDYFSSSNETEMKSSFNEEVSYMNPVYDFTCGNNNSCFDHFAQNCSVVSSFEQNDRNCFQYQTKSCSTTSSSGATSRVMIDFAGSAKSESICPPEFEQKPHYIDLTSSPKPLNGRDRKPSLKILPPVKKFEWIEFATSTQSKQMTESTQVVSTATLSTESTQSKAVEDNRHYRGVRLRPWGKYAAEIRDPNRRGSRVWLGTFDTALEAAKAYDRAAFKMRGRKAILNFPLEIARHASVSRAAGNKRRRDAGEEESVKDFKKCQTVAVKSEAESEWGLTPSTWSAVWEQNMDGVFNFSPLSPHPALGYARLRVM</sequence>
<keyword evidence="4" id="KW-0805">Transcription regulation</keyword>